<dbReference type="Proteomes" id="UP001055868">
    <property type="component" value="Chromosome"/>
</dbReference>
<accession>A0ABY4N9Z2</accession>
<keyword evidence="2" id="KW-1185">Reference proteome</keyword>
<dbReference type="RefSeq" id="WP_249480772.1">
    <property type="nucleotide sequence ID" value="NZ_CP097218.1"/>
</dbReference>
<sequence>MTTIAHRGVPADASIDALAGVALENLSRQFPFAAHHVQTSADDLHQPALLHPAFASSFDWHSSVHMHWLLASLVEATADAPWRERALELLADHLAPQKLAVEAAYLRENPTWERPYGWAWAAQLVVVLGEARTSELRPLAGAAAPLLDEVLALVRSWLPRTPLPVRHGLHTNTAFGLRRLLLSARAARATSADEASGEIEQAARRFFLDDADWAFDQERSGQDFLSAGLSEADLMIEVLDEDELAAWLPRFLSRLHPGSDVLRPVPVIDPSDGYQSHLDGLGLTAAASGLRIADALERIGSEDSRELAAALREAAPPLMEPGLRSAVSEEYMASHWLATFAWEAHLALASRTH</sequence>
<dbReference type="Pfam" id="PF11199">
    <property type="entry name" value="DUF2891"/>
    <property type="match status" value="1"/>
</dbReference>
<dbReference type="InterPro" id="IPR021365">
    <property type="entry name" value="DUF2891"/>
</dbReference>
<evidence type="ECO:0000313" key="2">
    <source>
        <dbReference type="Proteomes" id="UP001055868"/>
    </source>
</evidence>
<gene>
    <name evidence="1" type="ORF">M4486_08715</name>
</gene>
<name>A0ABY4N9Z2_9MICO</name>
<reference evidence="1" key="1">
    <citation type="submission" date="2022-05" db="EMBL/GenBank/DDBJ databases">
        <title>Genomic analysis of Brachybacterium sp. CBA3104.</title>
        <authorList>
            <person name="Roh S.W."/>
            <person name="Kim Y.B."/>
            <person name="Kim Y."/>
        </authorList>
    </citation>
    <scope>NUCLEOTIDE SEQUENCE</scope>
    <source>
        <strain evidence="1">CBA3104</strain>
    </source>
</reference>
<organism evidence="1 2">
    <name type="scientific">Brachybacterium kimchii</name>
    <dbReference type="NCBI Taxonomy" id="2942909"/>
    <lineage>
        <taxon>Bacteria</taxon>
        <taxon>Bacillati</taxon>
        <taxon>Actinomycetota</taxon>
        <taxon>Actinomycetes</taxon>
        <taxon>Micrococcales</taxon>
        <taxon>Dermabacteraceae</taxon>
        <taxon>Brachybacterium</taxon>
    </lineage>
</organism>
<protein>
    <submittedName>
        <fullName evidence="1">DUF2891 domain-containing protein</fullName>
    </submittedName>
</protein>
<proteinExistence type="predicted"/>
<dbReference type="EMBL" id="CP097218">
    <property type="protein sequence ID" value="UQN31347.1"/>
    <property type="molecule type" value="Genomic_DNA"/>
</dbReference>
<evidence type="ECO:0000313" key="1">
    <source>
        <dbReference type="EMBL" id="UQN31347.1"/>
    </source>
</evidence>